<keyword evidence="1" id="KW-0732">Signal</keyword>
<accession>A0A6A5KRB6</accession>
<feature type="chain" id="PRO_5025502671" description="Cyanovirin-N domain-containing protein" evidence="1">
    <location>
        <begin position="22"/>
        <end position="166"/>
    </location>
</feature>
<name>A0A6A5KRB6_9PLEO</name>
<evidence type="ECO:0000313" key="3">
    <source>
        <dbReference type="Proteomes" id="UP000800040"/>
    </source>
</evidence>
<gene>
    <name evidence="2" type="ORF">BDW02DRAFT_565721</name>
</gene>
<protein>
    <recommendedName>
        <fullName evidence="4">Cyanovirin-N domain-containing protein</fullName>
    </recommendedName>
</protein>
<dbReference type="EMBL" id="ML975258">
    <property type="protein sequence ID" value="KAF1837801.1"/>
    <property type="molecule type" value="Genomic_DNA"/>
</dbReference>
<organism evidence="2 3">
    <name type="scientific">Decorospora gaudefroyi</name>
    <dbReference type="NCBI Taxonomy" id="184978"/>
    <lineage>
        <taxon>Eukaryota</taxon>
        <taxon>Fungi</taxon>
        <taxon>Dikarya</taxon>
        <taxon>Ascomycota</taxon>
        <taxon>Pezizomycotina</taxon>
        <taxon>Dothideomycetes</taxon>
        <taxon>Pleosporomycetidae</taxon>
        <taxon>Pleosporales</taxon>
        <taxon>Pleosporineae</taxon>
        <taxon>Pleosporaceae</taxon>
        <taxon>Decorospora</taxon>
    </lineage>
</organism>
<reference evidence="2" key="1">
    <citation type="submission" date="2020-01" db="EMBL/GenBank/DDBJ databases">
        <authorList>
            <consortium name="DOE Joint Genome Institute"/>
            <person name="Haridas S."/>
            <person name="Albert R."/>
            <person name="Binder M."/>
            <person name="Bloem J."/>
            <person name="Labutti K."/>
            <person name="Salamov A."/>
            <person name="Andreopoulos B."/>
            <person name="Baker S.E."/>
            <person name="Barry K."/>
            <person name="Bills G."/>
            <person name="Bluhm B.H."/>
            <person name="Cannon C."/>
            <person name="Castanera R."/>
            <person name="Culley D.E."/>
            <person name="Daum C."/>
            <person name="Ezra D."/>
            <person name="Gonzalez J.B."/>
            <person name="Henrissat B."/>
            <person name="Kuo A."/>
            <person name="Liang C."/>
            <person name="Lipzen A."/>
            <person name="Lutzoni F."/>
            <person name="Magnuson J."/>
            <person name="Mondo S."/>
            <person name="Nolan M."/>
            <person name="Ohm R."/>
            <person name="Pangilinan J."/>
            <person name="Park H.-J."/>
            <person name="Ramirez L."/>
            <person name="Alfaro M."/>
            <person name="Sun H."/>
            <person name="Tritt A."/>
            <person name="Yoshinaga Y."/>
            <person name="Zwiers L.-H."/>
            <person name="Turgeon B.G."/>
            <person name="Goodwin S.B."/>
            <person name="Spatafora J.W."/>
            <person name="Crous P.W."/>
            <person name="Grigoriev I.V."/>
        </authorList>
    </citation>
    <scope>NUCLEOTIDE SEQUENCE</scope>
    <source>
        <strain evidence="2">P77</strain>
    </source>
</reference>
<proteinExistence type="predicted"/>
<feature type="signal peptide" evidence="1">
    <location>
        <begin position="1"/>
        <end position="21"/>
    </location>
</feature>
<evidence type="ECO:0000256" key="1">
    <source>
        <dbReference type="SAM" id="SignalP"/>
    </source>
</evidence>
<keyword evidence="3" id="KW-1185">Reference proteome</keyword>
<sequence length="166" mass="18412">MYYTSTTLAVLFSIIVTNATARVVPTQHTAAPSPQLKEKCTFTLHHKQVLHSNYIQLNTLTDHTNDLTIDVSHLRPATERNSYAKISATRVFAVEGLLYNTNLTIRATDGADVVRFESAGLEWTTERGGEEEGAWCQVGEWVAGGKGNRVSNMCLFFMSKGDFLLI</sequence>
<evidence type="ECO:0008006" key="4">
    <source>
        <dbReference type="Google" id="ProtNLM"/>
    </source>
</evidence>
<evidence type="ECO:0000313" key="2">
    <source>
        <dbReference type="EMBL" id="KAF1837801.1"/>
    </source>
</evidence>
<dbReference type="OrthoDB" id="3792543at2759"/>
<dbReference type="Proteomes" id="UP000800040">
    <property type="component" value="Unassembled WGS sequence"/>
</dbReference>
<dbReference type="AlphaFoldDB" id="A0A6A5KRB6"/>